<protein>
    <submittedName>
        <fullName evidence="1">Uncharacterized protein</fullName>
    </submittedName>
</protein>
<keyword evidence="2" id="KW-1185">Reference proteome</keyword>
<comment type="caution">
    <text evidence="1">The sequence shown here is derived from an EMBL/GenBank/DDBJ whole genome shotgun (WGS) entry which is preliminary data.</text>
</comment>
<sequence>MKEEWKRSQQVFQQGNGAKNLFRKQRVLKIKMIKKIKGQRRIRHIGRFIVVFKRRFQYYEVDFKQTISQQERRRMEELGRQEFLRNTNYYQANLSREVWTQSFKLAS</sequence>
<evidence type="ECO:0000313" key="1">
    <source>
        <dbReference type="EMBL" id="TNV77297.1"/>
    </source>
</evidence>
<reference evidence="1" key="1">
    <citation type="submission" date="2019-06" db="EMBL/GenBank/DDBJ databases">
        <authorList>
            <person name="Zheng W."/>
        </authorList>
    </citation>
    <scope>NUCLEOTIDE SEQUENCE</scope>
    <source>
        <strain evidence="1">QDHG01</strain>
    </source>
</reference>
<dbReference type="AlphaFoldDB" id="A0A8J8T055"/>
<dbReference type="Proteomes" id="UP000785679">
    <property type="component" value="Unassembled WGS sequence"/>
</dbReference>
<dbReference type="EMBL" id="RRYP01012154">
    <property type="protein sequence ID" value="TNV77297.1"/>
    <property type="molecule type" value="Genomic_DNA"/>
</dbReference>
<organism evidence="1 2">
    <name type="scientific">Halteria grandinella</name>
    <dbReference type="NCBI Taxonomy" id="5974"/>
    <lineage>
        <taxon>Eukaryota</taxon>
        <taxon>Sar</taxon>
        <taxon>Alveolata</taxon>
        <taxon>Ciliophora</taxon>
        <taxon>Intramacronucleata</taxon>
        <taxon>Spirotrichea</taxon>
        <taxon>Stichotrichia</taxon>
        <taxon>Sporadotrichida</taxon>
        <taxon>Halteriidae</taxon>
        <taxon>Halteria</taxon>
    </lineage>
</organism>
<proteinExistence type="predicted"/>
<evidence type="ECO:0000313" key="2">
    <source>
        <dbReference type="Proteomes" id="UP000785679"/>
    </source>
</evidence>
<gene>
    <name evidence="1" type="ORF">FGO68_gene11422</name>
</gene>
<name>A0A8J8T055_HALGN</name>
<accession>A0A8J8T055</accession>